<organism evidence="1 2">
    <name type="scientific">Paenibacillus rhizoplanae</name>
    <dbReference type="NCBI Taxonomy" id="1917181"/>
    <lineage>
        <taxon>Bacteria</taxon>
        <taxon>Bacillati</taxon>
        <taxon>Bacillota</taxon>
        <taxon>Bacilli</taxon>
        <taxon>Bacillales</taxon>
        <taxon>Paenibacillaceae</taxon>
        <taxon>Paenibacillus</taxon>
    </lineage>
</organism>
<reference evidence="2" key="1">
    <citation type="journal article" date="2019" name="Int. J. Syst. Evol. Microbiol.">
        <title>The Global Catalogue of Microorganisms (GCM) 10K type strain sequencing project: providing services to taxonomists for standard genome sequencing and annotation.</title>
        <authorList>
            <consortium name="The Broad Institute Genomics Platform"/>
            <consortium name="The Broad Institute Genome Sequencing Center for Infectious Disease"/>
            <person name="Wu L."/>
            <person name="Ma J."/>
        </authorList>
    </citation>
    <scope>NUCLEOTIDE SEQUENCE [LARGE SCALE GENOMIC DNA]</scope>
    <source>
        <strain evidence="2">CCM 8725</strain>
    </source>
</reference>
<accession>A0ABW5FGE1</accession>
<protein>
    <submittedName>
        <fullName evidence="1">Uncharacterized protein</fullName>
    </submittedName>
</protein>
<sequence>MDERLVGLFNRYGIKGLLPHLGIEYARTVQSTGGFALPEDWLEVGGAVVEVPGERTMDLG</sequence>
<proteinExistence type="predicted"/>
<gene>
    <name evidence="1" type="ORF">ACFSX3_29910</name>
</gene>
<dbReference type="Proteomes" id="UP001597448">
    <property type="component" value="Unassembled WGS sequence"/>
</dbReference>
<name>A0ABW5FGE1_9BACL</name>
<dbReference type="RefSeq" id="WP_379257245.1">
    <property type="nucleotide sequence ID" value="NZ_JBHSVQ010000001.1"/>
</dbReference>
<keyword evidence="2" id="KW-1185">Reference proteome</keyword>
<dbReference type="EMBL" id="JBHUKY010000079">
    <property type="protein sequence ID" value="MFD2414093.1"/>
    <property type="molecule type" value="Genomic_DNA"/>
</dbReference>
<evidence type="ECO:0000313" key="2">
    <source>
        <dbReference type="Proteomes" id="UP001597448"/>
    </source>
</evidence>
<comment type="caution">
    <text evidence="1">The sequence shown here is derived from an EMBL/GenBank/DDBJ whole genome shotgun (WGS) entry which is preliminary data.</text>
</comment>
<evidence type="ECO:0000313" key="1">
    <source>
        <dbReference type="EMBL" id="MFD2414093.1"/>
    </source>
</evidence>